<evidence type="ECO:0000259" key="2">
    <source>
        <dbReference type="PROSITE" id="PS51053"/>
    </source>
</evidence>
<dbReference type="InterPro" id="IPR052262">
    <property type="entry name" value="E2F-SERTA_domain_protein"/>
</dbReference>
<dbReference type="AlphaFoldDB" id="A0A834F009"/>
<dbReference type="PROSITE" id="PS51053">
    <property type="entry name" value="SERTA"/>
    <property type="match status" value="1"/>
</dbReference>
<evidence type="ECO:0000313" key="4">
    <source>
        <dbReference type="Proteomes" id="UP000646548"/>
    </source>
</evidence>
<feature type="region of interest" description="Disordered" evidence="1">
    <location>
        <begin position="151"/>
        <end position="172"/>
    </location>
</feature>
<dbReference type="GO" id="GO:0005634">
    <property type="term" value="C:nucleus"/>
    <property type="evidence" value="ECO:0007669"/>
    <property type="project" value="TreeGrafter"/>
</dbReference>
<dbReference type="InterPro" id="IPR009263">
    <property type="entry name" value="SERTA_dom"/>
</dbReference>
<gene>
    <name evidence="3" type="ORF">FQA47_018901</name>
</gene>
<organism evidence="3 4">
    <name type="scientific">Oryzias melastigma</name>
    <name type="common">Marine medaka</name>
    <dbReference type="NCBI Taxonomy" id="30732"/>
    <lineage>
        <taxon>Eukaryota</taxon>
        <taxon>Metazoa</taxon>
        <taxon>Chordata</taxon>
        <taxon>Craniata</taxon>
        <taxon>Vertebrata</taxon>
        <taxon>Euteleostomi</taxon>
        <taxon>Actinopterygii</taxon>
        <taxon>Neopterygii</taxon>
        <taxon>Teleostei</taxon>
        <taxon>Neoteleostei</taxon>
        <taxon>Acanthomorphata</taxon>
        <taxon>Ovalentaria</taxon>
        <taxon>Atherinomorphae</taxon>
        <taxon>Beloniformes</taxon>
        <taxon>Adrianichthyidae</taxon>
        <taxon>Oryziinae</taxon>
        <taxon>Oryzias</taxon>
    </lineage>
</organism>
<evidence type="ECO:0000313" key="3">
    <source>
        <dbReference type="EMBL" id="KAF6720020.1"/>
    </source>
</evidence>
<proteinExistence type="predicted"/>
<name>A0A834F009_ORYME</name>
<dbReference type="PANTHER" id="PTHR16277:SF10">
    <property type="entry name" value="SERTA DOMAIN-CONTAINING PROTEIN 2"/>
    <property type="match status" value="1"/>
</dbReference>
<feature type="region of interest" description="Disordered" evidence="1">
    <location>
        <begin position="75"/>
        <end position="97"/>
    </location>
</feature>
<protein>
    <submittedName>
        <fullName evidence="3">SERTA domain-containing protein 2</fullName>
    </submittedName>
</protein>
<dbReference type="EMBL" id="WKFB01000537">
    <property type="protein sequence ID" value="KAF6720020.1"/>
    <property type="molecule type" value="Genomic_DNA"/>
</dbReference>
<feature type="domain" description="SERTA" evidence="2">
    <location>
        <begin position="107"/>
        <end position="154"/>
    </location>
</feature>
<accession>A0A834F009</accession>
<evidence type="ECO:0000256" key="1">
    <source>
        <dbReference type="SAM" id="MobiDB-lite"/>
    </source>
</evidence>
<dbReference type="Proteomes" id="UP000646548">
    <property type="component" value="Unassembled WGS sequence"/>
</dbReference>
<dbReference type="PROSITE" id="PS51257">
    <property type="entry name" value="PROKAR_LIPOPROTEIN"/>
    <property type="match status" value="1"/>
</dbReference>
<sequence length="172" mass="19128">MRAGSTTVRERSGVPVSGGFFSSCHRHCVAESPGASTAVFLLPTGLFKYPPCFSLHLRRTWMRYMFSKGAKRKLDEDEEGVEGKTMEGSLAGGGLENGPEGLSKVSYTLQRQTIFNISLMKLYSQRPLAEPRLERRVLINNMLRRIQEELKQEGSLRPAVPAPLAPARRPHG</sequence>
<reference evidence="3" key="1">
    <citation type="journal article" name="BMC Genomics">
        <title>Long-read sequencing and de novo genome assembly of marine medaka (Oryzias melastigma).</title>
        <authorList>
            <person name="Liang P."/>
            <person name="Saqib H.S.A."/>
            <person name="Ni X."/>
            <person name="Shen Y."/>
        </authorList>
    </citation>
    <scope>NUCLEOTIDE SEQUENCE</scope>
    <source>
        <strain evidence="3">Bigg-433</strain>
    </source>
</reference>
<dbReference type="Pfam" id="PF06031">
    <property type="entry name" value="SERTA"/>
    <property type="match status" value="1"/>
</dbReference>
<comment type="caution">
    <text evidence="3">The sequence shown here is derived from an EMBL/GenBank/DDBJ whole genome shotgun (WGS) entry which is preliminary data.</text>
</comment>
<dbReference type="PANTHER" id="PTHR16277">
    <property type="entry name" value="CELL DIVISION CYCLE ASSOCIATED PROTEIN 4/SERTA DOMAIN-CONTAINING PROTEIN 2"/>
    <property type="match status" value="1"/>
</dbReference>